<dbReference type="Proteomes" id="UP001054821">
    <property type="component" value="Chromosome 4"/>
</dbReference>
<accession>A0AAD4VUU0</accession>
<dbReference type="AlphaFoldDB" id="A0AAD4VUU0"/>
<comment type="caution">
    <text evidence="1">The sequence shown here is derived from an EMBL/GenBank/DDBJ whole genome shotgun (WGS) entry which is preliminary data.</text>
</comment>
<protein>
    <submittedName>
        <fullName evidence="1">Uncharacterized protein</fullName>
    </submittedName>
</protein>
<proteinExistence type="predicted"/>
<name>A0AAD4VUU0_PRUDU</name>
<organism evidence="1 2">
    <name type="scientific">Prunus dulcis</name>
    <name type="common">Almond</name>
    <name type="synonym">Amygdalus dulcis</name>
    <dbReference type="NCBI Taxonomy" id="3755"/>
    <lineage>
        <taxon>Eukaryota</taxon>
        <taxon>Viridiplantae</taxon>
        <taxon>Streptophyta</taxon>
        <taxon>Embryophyta</taxon>
        <taxon>Tracheophyta</taxon>
        <taxon>Spermatophyta</taxon>
        <taxon>Magnoliopsida</taxon>
        <taxon>eudicotyledons</taxon>
        <taxon>Gunneridae</taxon>
        <taxon>Pentapetalae</taxon>
        <taxon>rosids</taxon>
        <taxon>fabids</taxon>
        <taxon>Rosales</taxon>
        <taxon>Rosaceae</taxon>
        <taxon>Amygdaloideae</taxon>
        <taxon>Amygdaleae</taxon>
        <taxon>Prunus</taxon>
    </lineage>
</organism>
<reference evidence="1 2" key="1">
    <citation type="journal article" date="2022" name="G3 (Bethesda)">
        <title>Whole-genome sequence and methylome profiling of the almond [Prunus dulcis (Mill.) D.A. Webb] cultivar 'Nonpareil'.</title>
        <authorList>
            <person name="D'Amico-Willman K.M."/>
            <person name="Ouma W.Z."/>
            <person name="Meulia T."/>
            <person name="Sideli G.M."/>
            <person name="Gradziel T.M."/>
            <person name="Fresnedo-Ramirez J."/>
        </authorList>
    </citation>
    <scope>NUCLEOTIDE SEQUENCE [LARGE SCALE GENOMIC DNA]</scope>
    <source>
        <strain evidence="1">Clone GOH B32 T37-40</strain>
    </source>
</reference>
<dbReference type="EMBL" id="JAJFAZ020000004">
    <property type="protein sequence ID" value="KAI5330889.1"/>
    <property type="molecule type" value="Genomic_DNA"/>
</dbReference>
<gene>
    <name evidence="1" type="ORF">L3X38_021015</name>
</gene>
<evidence type="ECO:0000313" key="2">
    <source>
        <dbReference type="Proteomes" id="UP001054821"/>
    </source>
</evidence>
<keyword evidence="2" id="KW-1185">Reference proteome</keyword>
<evidence type="ECO:0000313" key="1">
    <source>
        <dbReference type="EMBL" id="KAI5330889.1"/>
    </source>
</evidence>
<sequence length="75" mass="8869">MERSPEKVGIKHAEENLDDTENLSRWKLANCNRKEPQQRSVVVGVSPWPKALATLKIIWKRCEQKRTFQIQPQWL</sequence>